<organism evidence="3 4">
    <name type="scientific">Oceanobacillus kimchii</name>
    <dbReference type="NCBI Taxonomy" id="746691"/>
    <lineage>
        <taxon>Bacteria</taxon>
        <taxon>Bacillati</taxon>
        <taxon>Bacillota</taxon>
        <taxon>Bacilli</taxon>
        <taxon>Bacillales</taxon>
        <taxon>Bacillaceae</taxon>
        <taxon>Oceanobacillus</taxon>
    </lineage>
</organism>
<gene>
    <name evidence="3" type="ORF">MACH08_41500</name>
</gene>
<comment type="caution">
    <text evidence="3">The sequence shown here is derived from an EMBL/GenBank/DDBJ whole genome shotgun (WGS) entry which is preliminary data.</text>
</comment>
<keyword evidence="2" id="KW-1133">Transmembrane helix</keyword>
<feature type="transmembrane region" description="Helical" evidence="2">
    <location>
        <begin position="65"/>
        <end position="86"/>
    </location>
</feature>
<proteinExistence type="predicted"/>
<dbReference type="RefSeq" id="WP_317958606.1">
    <property type="nucleotide sequence ID" value="NZ_BSKO01000002.1"/>
</dbReference>
<evidence type="ECO:0000313" key="3">
    <source>
        <dbReference type="EMBL" id="GLO68366.1"/>
    </source>
</evidence>
<evidence type="ECO:0000256" key="1">
    <source>
        <dbReference type="SAM" id="Coils"/>
    </source>
</evidence>
<keyword evidence="2" id="KW-0812">Transmembrane</keyword>
<keyword evidence="4" id="KW-1185">Reference proteome</keyword>
<evidence type="ECO:0000313" key="4">
    <source>
        <dbReference type="Proteomes" id="UP001275436"/>
    </source>
</evidence>
<feature type="coiled-coil region" evidence="1">
    <location>
        <begin position="185"/>
        <end position="223"/>
    </location>
</feature>
<keyword evidence="1" id="KW-0175">Coiled coil</keyword>
<name>A0ABQ5TR12_9BACI</name>
<feature type="transmembrane region" description="Helical" evidence="2">
    <location>
        <begin position="92"/>
        <end position="114"/>
    </location>
</feature>
<keyword evidence="2" id="KW-0472">Membrane</keyword>
<reference evidence="3 4" key="1">
    <citation type="submission" date="2023-02" db="EMBL/GenBank/DDBJ databases">
        <title>Oceanobacillus kimchii IFOP_LL358 isolated form Alexandrium catenella lab strain.</title>
        <authorList>
            <person name="Gajardo G."/>
            <person name="Ueki S."/>
            <person name="Maruyama F."/>
        </authorList>
    </citation>
    <scope>NUCLEOTIDE SEQUENCE [LARGE SCALE GENOMIC DNA]</scope>
    <source>
        <strain evidence="3 4">IFOP_LL358</strain>
    </source>
</reference>
<protein>
    <submittedName>
        <fullName evidence="3">Uncharacterized protein</fullName>
    </submittedName>
</protein>
<dbReference type="Proteomes" id="UP001275436">
    <property type="component" value="Unassembled WGS sequence"/>
</dbReference>
<dbReference type="EMBL" id="BSKO01000002">
    <property type="protein sequence ID" value="GLO68366.1"/>
    <property type="molecule type" value="Genomic_DNA"/>
</dbReference>
<sequence length="389" mass="45749">MEEFETTTNYHNSLNYLSKNFDYIIEIFQKQKSEGKMEQNWRVQLLIAVVKDVISTKGVEKLKTLGKFMASLISVPWLTTFLLTFWTSSPYWFVGVGILTFLITYYVTAVIFYLPKMLDTTNKKMFHLAAYRDKRPNEFDLFSRAFIYHDFSFTGLEKYVNTILSKQDEDSQMVTQLTNTFDREVSIYREQIEKNEEKYKGAIEELERNNAQTEKEFNQLEDMQSFLIYFLDNINVLLYRLTNNKLSLSDLSFLTGFTIYEEQEDKLVKIPNGDHGTTGASLAEISFTDPQYENYSSVLVSVNKESASRYQKIRQGYYIVSYRMKMGTTGENYWIYNFHVNTNNNERAWNLLLNDDIINTEEIYRLFHAFCLIIYNHKFGAEGINDATN</sequence>
<accession>A0ABQ5TR12</accession>
<evidence type="ECO:0000256" key="2">
    <source>
        <dbReference type="SAM" id="Phobius"/>
    </source>
</evidence>